<proteinExistence type="predicted"/>
<organism evidence="2 3">
    <name type="scientific">Penicillium cataractarum</name>
    <dbReference type="NCBI Taxonomy" id="2100454"/>
    <lineage>
        <taxon>Eukaryota</taxon>
        <taxon>Fungi</taxon>
        <taxon>Dikarya</taxon>
        <taxon>Ascomycota</taxon>
        <taxon>Pezizomycotina</taxon>
        <taxon>Eurotiomycetes</taxon>
        <taxon>Eurotiomycetidae</taxon>
        <taxon>Eurotiales</taxon>
        <taxon>Aspergillaceae</taxon>
        <taxon>Penicillium</taxon>
    </lineage>
</organism>
<dbReference type="PANTHER" id="PTHR14209">
    <property type="entry name" value="ISOAMYL ACETATE-HYDROLYZING ESTERASE 1"/>
    <property type="match status" value="1"/>
</dbReference>
<sequence length="257" mass="29091">MKTDYPYQQLVLVGDSLIESSIETQDGFSFHAELQTYCNRYLDVVNRGLGGYNTAHVSKFLPKIIPPPTESSPRIAYLFILLGTNDACIPLPGTFQHVPLDEYKRNLKSIIEHPNVQAHDPTICLITPPPLNDIHYKELDTEWGYSEPSRRSETTALYAEKVRELAQEMEGVVAIDLWQAMTDTAIAKTPQDYTPGGPWLGTVENGKEGGLRALLHDSLHLSGEGFRVLYDIILPHIHLPKERVFPMWTDFDPRHRV</sequence>
<dbReference type="PANTHER" id="PTHR14209:SF19">
    <property type="entry name" value="ISOAMYL ACETATE-HYDROLYZING ESTERASE 1 HOMOLOG"/>
    <property type="match status" value="1"/>
</dbReference>
<evidence type="ECO:0000313" key="3">
    <source>
        <dbReference type="Proteomes" id="UP001147782"/>
    </source>
</evidence>
<dbReference type="AlphaFoldDB" id="A0A9W9S2X5"/>
<accession>A0A9W9S2X5</accession>
<feature type="domain" description="SGNH hydrolase-type esterase" evidence="1">
    <location>
        <begin position="13"/>
        <end position="227"/>
    </location>
</feature>
<dbReference type="RefSeq" id="XP_056555492.1">
    <property type="nucleotide sequence ID" value="XM_056700079.1"/>
</dbReference>
<evidence type="ECO:0000259" key="1">
    <source>
        <dbReference type="Pfam" id="PF13472"/>
    </source>
</evidence>
<protein>
    <submittedName>
        <fullName evidence="2">GDSL lipase/Acylhydrolase family protein</fullName>
    </submittedName>
</protein>
<dbReference type="Proteomes" id="UP001147782">
    <property type="component" value="Unassembled WGS sequence"/>
</dbReference>
<dbReference type="InterPro" id="IPR036514">
    <property type="entry name" value="SGNH_hydro_sf"/>
</dbReference>
<dbReference type="EMBL" id="JAPZBS010000005">
    <property type="protein sequence ID" value="KAJ5371058.1"/>
    <property type="molecule type" value="Genomic_DNA"/>
</dbReference>
<dbReference type="SUPFAM" id="SSF52266">
    <property type="entry name" value="SGNH hydrolase"/>
    <property type="match status" value="1"/>
</dbReference>
<reference evidence="2" key="2">
    <citation type="journal article" date="2023" name="IMA Fungus">
        <title>Comparative genomic study of the Penicillium genus elucidates a diverse pangenome and 15 lateral gene transfer events.</title>
        <authorList>
            <person name="Petersen C."/>
            <person name="Sorensen T."/>
            <person name="Nielsen M.R."/>
            <person name="Sondergaard T.E."/>
            <person name="Sorensen J.L."/>
            <person name="Fitzpatrick D.A."/>
            <person name="Frisvad J.C."/>
            <person name="Nielsen K.L."/>
        </authorList>
    </citation>
    <scope>NUCLEOTIDE SEQUENCE</scope>
    <source>
        <strain evidence="2">IBT 29864</strain>
    </source>
</reference>
<gene>
    <name evidence="2" type="ORF">N7496_007150</name>
</gene>
<dbReference type="GeneID" id="81439258"/>
<reference evidence="2" key="1">
    <citation type="submission" date="2022-11" db="EMBL/GenBank/DDBJ databases">
        <authorList>
            <person name="Petersen C."/>
        </authorList>
    </citation>
    <scope>NUCLEOTIDE SEQUENCE</scope>
    <source>
        <strain evidence="2">IBT 29864</strain>
    </source>
</reference>
<comment type="caution">
    <text evidence="2">The sequence shown here is derived from an EMBL/GenBank/DDBJ whole genome shotgun (WGS) entry which is preliminary data.</text>
</comment>
<dbReference type="Pfam" id="PF13472">
    <property type="entry name" value="Lipase_GDSL_2"/>
    <property type="match status" value="1"/>
</dbReference>
<name>A0A9W9S2X5_9EURO</name>
<keyword evidence="3" id="KW-1185">Reference proteome</keyword>
<dbReference type="OrthoDB" id="671439at2759"/>
<dbReference type="CDD" id="cd01838">
    <property type="entry name" value="Isoamyl_acetate_hydrolase_like"/>
    <property type="match status" value="1"/>
</dbReference>
<dbReference type="Gene3D" id="3.40.50.1110">
    <property type="entry name" value="SGNH hydrolase"/>
    <property type="match status" value="1"/>
</dbReference>
<dbReference type="InterPro" id="IPR045136">
    <property type="entry name" value="Iah1-like"/>
</dbReference>
<evidence type="ECO:0000313" key="2">
    <source>
        <dbReference type="EMBL" id="KAJ5371058.1"/>
    </source>
</evidence>
<dbReference type="InterPro" id="IPR013830">
    <property type="entry name" value="SGNH_hydro"/>
</dbReference>